<feature type="domain" description="BTB" evidence="2">
    <location>
        <begin position="73"/>
        <end position="142"/>
    </location>
</feature>
<dbReference type="GeneID" id="19126353"/>
<dbReference type="OrthoDB" id="194443at2759"/>
<evidence type="ECO:0000313" key="4">
    <source>
        <dbReference type="Proteomes" id="UP000054032"/>
    </source>
</evidence>
<feature type="compositionally biased region" description="Polar residues" evidence="1">
    <location>
        <begin position="36"/>
        <end position="62"/>
    </location>
</feature>
<sequence length="358" mass="40038">MVPRNVRSEADQVSPRNSSSLYNWRDVQTALSSHVIHTSWPGTPTSRSARQSTPKTSNTTPYITKENAQEFTPTSTILVGPKHTPFHLHTHLLTQHSSYFRAALRGPFIESTTNTMTLSDISPSDFSLLVTHLYTARMPRPFKDGKPAYYALLHAYALADRLNLEAARNAAIDAISDLADSTNSVPTPEDTWFVYDEMRESALVRKLVVDLFVFKKTDRLVEGHPDEWHPRFLRDLVVGLKRPGEQAVRKHALRVWCPVEWREARACEACRGVVVPGQGAVRCEGCGGVFCNVCVGEGTAVAGWEEGRRRCGDGEVQGSPGKRARKEGKWEACKPWRGARCLLYHEHDETEKCVDVLG</sequence>
<dbReference type="PANTHER" id="PTHR47843">
    <property type="entry name" value="BTB DOMAIN-CONTAINING PROTEIN-RELATED"/>
    <property type="match status" value="1"/>
</dbReference>
<dbReference type="KEGG" id="bor:COCMIDRAFT_83900"/>
<dbReference type="PANTHER" id="PTHR47843:SF2">
    <property type="entry name" value="BTB DOMAIN-CONTAINING PROTEIN"/>
    <property type="match status" value="1"/>
</dbReference>
<dbReference type="CDD" id="cd18186">
    <property type="entry name" value="BTB_POZ_ZBTB_KLHL-like"/>
    <property type="match status" value="1"/>
</dbReference>
<name>W6ZIB9_COCMI</name>
<dbReference type="Proteomes" id="UP000054032">
    <property type="component" value="Unassembled WGS sequence"/>
</dbReference>
<dbReference type="InterPro" id="IPR011333">
    <property type="entry name" value="SKP1/BTB/POZ_sf"/>
</dbReference>
<evidence type="ECO:0000259" key="2">
    <source>
        <dbReference type="PROSITE" id="PS50097"/>
    </source>
</evidence>
<feature type="region of interest" description="Disordered" evidence="1">
    <location>
        <begin position="36"/>
        <end position="67"/>
    </location>
</feature>
<dbReference type="SMART" id="SM00225">
    <property type="entry name" value="BTB"/>
    <property type="match status" value="1"/>
</dbReference>
<evidence type="ECO:0000256" key="1">
    <source>
        <dbReference type="SAM" id="MobiDB-lite"/>
    </source>
</evidence>
<gene>
    <name evidence="3" type="ORF">COCMIDRAFT_83900</name>
</gene>
<dbReference type="Pfam" id="PF00651">
    <property type="entry name" value="BTB"/>
    <property type="match status" value="1"/>
</dbReference>
<dbReference type="STRING" id="930090.W6ZIB9"/>
<dbReference type="eggNOG" id="ENOG502STH4">
    <property type="taxonomic scope" value="Eukaryota"/>
</dbReference>
<dbReference type="EMBL" id="KI963929">
    <property type="protein sequence ID" value="EUC49740.1"/>
    <property type="molecule type" value="Genomic_DNA"/>
</dbReference>
<proteinExistence type="predicted"/>
<dbReference type="HOGENOM" id="CLU_063897_0_0_1"/>
<protein>
    <recommendedName>
        <fullName evidence="2">BTB domain-containing protein</fullName>
    </recommendedName>
</protein>
<evidence type="ECO:0000313" key="3">
    <source>
        <dbReference type="EMBL" id="EUC49740.1"/>
    </source>
</evidence>
<dbReference type="InterPro" id="IPR000210">
    <property type="entry name" value="BTB/POZ_dom"/>
</dbReference>
<dbReference type="SUPFAM" id="SSF54695">
    <property type="entry name" value="POZ domain"/>
    <property type="match status" value="1"/>
</dbReference>
<dbReference type="AlphaFoldDB" id="W6ZIB9"/>
<organism evidence="3 4">
    <name type="scientific">Bipolaris oryzae ATCC 44560</name>
    <dbReference type="NCBI Taxonomy" id="930090"/>
    <lineage>
        <taxon>Eukaryota</taxon>
        <taxon>Fungi</taxon>
        <taxon>Dikarya</taxon>
        <taxon>Ascomycota</taxon>
        <taxon>Pezizomycotina</taxon>
        <taxon>Dothideomycetes</taxon>
        <taxon>Pleosporomycetidae</taxon>
        <taxon>Pleosporales</taxon>
        <taxon>Pleosporineae</taxon>
        <taxon>Pleosporaceae</taxon>
        <taxon>Bipolaris</taxon>
    </lineage>
</organism>
<reference evidence="3 4" key="1">
    <citation type="journal article" date="2013" name="PLoS Genet.">
        <title>Comparative genome structure, secondary metabolite, and effector coding capacity across Cochliobolus pathogens.</title>
        <authorList>
            <person name="Condon B.J."/>
            <person name="Leng Y."/>
            <person name="Wu D."/>
            <person name="Bushley K.E."/>
            <person name="Ohm R.A."/>
            <person name="Otillar R."/>
            <person name="Martin J."/>
            <person name="Schackwitz W."/>
            <person name="Grimwood J."/>
            <person name="MohdZainudin N."/>
            <person name="Xue C."/>
            <person name="Wang R."/>
            <person name="Manning V.A."/>
            <person name="Dhillon B."/>
            <person name="Tu Z.J."/>
            <person name="Steffenson B.J."/>
            <person name="Salamov A."/>
            <person name="Sun H."/>
            <person name="Lowry S."/>
            <person name="LaButti K."/>
            <person name="Han J."/>
            <person name="Copeland A."/>
            <person name="Lindquist E."/>
            <person name="Barry K."/>
            <person name="Schmutz J."/>
            <person name="Baker S.E."/>
            <person name="Ciuffetti L.M."/>
            <person name="Grigoriev I.V."/>
            <person name="Zhong S."/>
            <person name="Turgeon B.G."/>
        </authorList>
    </citation>
    <scope>NUCLEOTIDE SEQUENCE [LARGE SCALE GENOMIC DNA]</scope>
    <source>
        <strain evidence="3 4">ATCC 44560</strain>
    </source>
</reference>
<accession>W6ZIB9</accession>
<dbReference type="Gene3D" id="3.30.710.10">
    <property type="entry name" value="Potassium Channel Kv1.1, Chain A"/>
    <property type="match status" value="1"/>
</dbReference>
<dbReference type="RefSeq" id="XP_007683813.1">
    <property type="nucleotide sequence ID" value="XM_007685623.1"/>
</dbReference>
<dbReference type="PROSITE" id="PS50097">
    <property type="entry name" value="BTB"/>
    <property type="match status" value="1"/>
</dbReference>
<keyword evidence="4" id="KW-1185">Reference proteome</keyword>